<dbReference type="VEuPathDB" id="FungiDB:BO71DRAFT_409408"/>
<keyword evidence="3" id="KW-1185">Reference proteome</keyword>
<evidence type="ECO:0000256" key="1">
    <source>
        <dbReference type="SAM" id="MobiDB-lite"/>
    </source>
</evidence>
<feature type="compositionally biased region" description="Polar residues" evidence="1">
    <location>
        <begin position="47"/>
        <end position="57"/>
    </location>
</feature>
<name>A0A319DA91_9EURO</name>
<gene>
    <name evidence="2" type="ORF">BO71DRAFT_409408</name>
</gene>
<reference evidence="2 3" key="1">
    <citation type="submission" date="2018-02" db="EMBL/GenBank/DDBJ databases">
        <title>The genomes of Aspergillus section Nigri reveals drivers in fungal speciation.</title>
        <authorList>
            <consortium name="DOE Joint Genome Institute"/>
            <person name="Vesth T.C."/>
            <person name="Nybo J."/>
            <person name="Theobald S."/>
            <person name="Brandl J."/>
            <person name="Frisvad J.C."/>
            <person name="Nielsen K.F."/>
            <person name="Lyhne E.K."/>
            <person name="Kogle M.E."/>
            <person name="Kuo A."/>
            <person name="Riley R."/>
            <person name="Clum A."/>
            <person name="Nolan M."/>
            <person name="Lipzen A."/>
            <person name="Salamov A."/>
            <person name="Henrissat B."/>
            <person name="Wiebenga A."/>
            <person name="De vries R.P."/>
            <person name="Grigoriev I.V."/>
            <person name="Mortensen U.H."/>
            <person name="Andersen M.R."/>
            <person name="Baker S.E."/>
        </authorList>
    </citation>
    <scope>NUCLEOTIDE SEQUENCE [LARGE SCALE GENOMIC DNA]</scope>
    <source>
        <strain evidence="2 3">CBS 707.79</strain>
    </source>
</reference>
<dbReference type="AlphaFoldDB" id="A0A319DA91"/>
<proteinExistence type="predicted"/>
<dbReference type="Pfam" id="PF11951">
    <property type="entry name" value="Fungal_trans_2"/>
    <property type="match status" value="1"/>
</dbReference>
<accession>A0A319DA91</accession>
<dbReference type="EMBL" id="KZ825873">
    <property type="protein sequence ID" value="PYH94336.1"/>
    <property type="molecule type" value="Genomic_DNA"/>
</dbReference>
<feature type="region of interest" description="Disordered" evidence="1">
    <location>
        <begin position="35"/>
        <end position="61"/>
    </location>
</feature>
<dbReference type="OrthoDB" id="4158087at2759"/>
<dbReference type="InterPro" id="IPR021858">
    <property type="entry name" value="Fun_TF"/>
</dbReference>
<organism evidence="2 3">
    <name type="scientific">Aspergillus ellipticus CBS 707.79</name>
    <dbReference type="NCBI Taxonomy" id="1448320"/>
    <lineage>
        <taxon>Eukaryota</taxon>
        <taxon>Fungi</taxon>
        <taxon>Dikarya</taxon>
        <taxon>Ascomycota</taxon>
        <taxon>Pezizomycotina</taxon>
        <taxon>Eurotiomycetes</taxon>
        <taxon>Eurotiomycetidae</taxon>
        <taxon>Eurotiales</taxon>
        <taxon>Aspergillaceae</taxon>
        <taxon>Aspergillus</taxon>
        <taxon>Aspergillus subgen. Circumdati</taxon>
    </lineage>
</organism>
<protein>
    <submittedName>
        <fullName evidence="2">Uncharacterized protein</fullName>
    </submittedName>
</protein>
<sequence>MENIKLTFLNTTGTSGLSKSAAKQMRAHITKRNFAKRRRQIADTDVTEPQSEESPTNGPDYLSISRIENGLLVQRNSKPASRAIATDPDPNRDNRALHKLQELSFQQSHLTPASPSEAAWFKIIASEPAVVEASMAVTVRQWSPRGSWQYQADSHSQNAVNLIQQLISSSRVRTDGLLGAVIMMALGAALAHDDVAWNIHIAGVANIIKDWQSSTPYPIPSWFVDFIVEDSINSIFGFPRVYHPDIAQALGNLCDARIAKLADICTSVTNLRKIIQCHHQHPLDSRYAAREIEEPLARLHYETRALRAIDNPSIDAAARAIELTLYLLWPSTSGAHLTLLAAETKDAICRFPITGCYYMNLTSFQLTVGAIAADAGSSTRAWFVDMLLRPVRAMRSQGWDKPLSLVQRRLISNDGLNGRFHALWRELDQKDSNQRSDTHMISLGNSSDLD</sequence>
<evidence type="ECO:0000313" key="3">
    <source>
        <dbReference type="Proteomes" id="UP000247810"/>
    </source>
</evidence>
<evidence type="ECO:0000313" key="2">
    <source>
        <dbReference type="EMBL" id="PYH94336.1"/>
    </source>
</evidence>
<dbReference type="Proteomes" id="UP000247810">
    <property type="component" value="Unassembled WGS sequence"/>
</dbReference>